<evidence type="ECO:0000259" key="1">
    <source>
        <dbReference type="Pfam" id="PF04480"/>
    </source>
</evidence>
<reference evidence="3 4" key="1">
    <citation type="submission" date="2023-11" db="EMBL/GenBank/DDBJ databases">
        <authorList>
            <person name="Xu M."/>
            <person name="Jiang T."/>
        </authorList>
    </citation>
    <scope>NUCLEOTIDE SEQUENCE [LARGE SCALE GENOMIC DNA]</scope>
    <source>
        <strain evidence="3 4">SD</strain>
    </source>
</reference>
<keyword evidence="4" id="KW-1185">Reference proteome</keyword>
<dbReference type="InterPro" id="IPR007569">
    <property type="entry name" value="DUF559"/>
</dbReference>
<evidence type="ECO:0000313" key="4">
    <source>
        <dbReference type="Proteomes" id="UP001277761"/>
    </source>
</evidence>
<protein>
    <submittedName>
        <fullName evidence="3">Type IV toxin-antitoxin system AbiEi family antitoxin domain-containing protein</fullName>
    </submittedName>
</protein>
<dbReference type="Pfam" id="PF13338">
    <property type="entry name" value="AbiEi_4"/>
    <property type="match status" value="1"/>
</dbReference>
<dbReference type="Proteomes" id="UP001277761">
    <property type="component" value="Unassembled WGS sequence"/>
</dbReference>
<dbReference type="InterPro" id="IPR025159">
    <property type="entry name" value="AbiEi_N"/>
</dbReference>
<proteinExistence type="predicted"/>
<dbReference type="EMBL" id="JAXAVX010000010">
    <property type="protein sequence ID" value="MDX8153055.1"/>
    <property type="molecule type" value="Genomic_DNA"/>
</dbReference>
<feature type="domain" description="AbiEi antitoxin N-terminal" evidence="2">
    <location>
        <begin position="7"/>
        <end position="51"/>
    </location>
</feature>
<name>A0ABU4VMI9_9ACTN</name>
<comment type="caution">
    <text evidence="3">The sequence shown here is derived from an EMBL/GenBank/DDBJ whole genome shotgun (WGS) entry which is preliminary data.</text>
</comment>
<dbReference type="Pfam" id="PF04480">
    <property type="entry name" value="DUF559"/>
    <property type="match status" value="1"/>
</dbReference>
<evidence type="ECO:0000313" key="3">
    <source>
        <dbReference type="EMBL" id="MDX8153055.1"/>
    </source>
</evidence>
<accession>A0ABU4VMI9</accession>
<organism evidence="3 4">
    <name type="scientific">Patulibacter brassicae</name>
    <dbReference type="NCBI Taxonomy" id="1705717"/>
    <lineage>
        <taxon>Bacteria</taxon>
        <taxon>Bacillati</taxon>
        <taxon>Actinomycetota</taxon>
        <taxon>Thermoleophilia</taxon>
        <taxon>Solirubrobacterales</taxon>
        <taxon>Patulibacteraceae</taxon>
        <taxon>Patulibacter</taxon>
    </lineage>
</organism>
<gene>
    <name evidence="3" type="ORF">SK069_15760</name>
</gene>
<dbReference type="RefSeq" id="WP_319955207.1">
    <property type="nucleotide sequence ID" value="NZ_JAXAVX010000010.1"/>
</dbReference>
<feature type="domain" description="DUF559" evidence="1">
    <location>
        <begin position="220"/>
        <end position="289"/>
    </location>
</feature>
<sequence>MSADRERRLRDLAVRQDGLATTRQLVERGWSPDAVERAVRRGRFLRLHRGVVLAGPGPVTARVRGRAALLAVGDDAALDRGWAAWHLGFGPFTGGPVTVATAVRGRRSRDGVAVRCVRRLDPPEVLHVDGLRVTSPERTICDLAASVGPAALERLVDQALVARRVTPEDLRRHLGRHGGTRGVPALRAMLAAHRGATRSELERMFRQLWARSQLPAYEANARVAGITVDALWPEHRVVVELDSRGFHDAVPTRAEADRRRSSRLAASGYLVVRVGARRVREEPVALIAELALILGRASTRGGVP</sequence>
<evidence type="ECO:0000259" key="2">
    <source>
        <dbReference type="Pfam" id="PF13338"/>
    </source>
</evidence>